<dbReference type="STRING" id="113226.A0A139I1Y9"/>
<evidence type="ECO:0000313" key="3">
    <source>
        <dbReference type="Proteomes" id="UP000073492"/>
    </source>
</evidence>
<dbReference type="OrthoDB" id="66144at2759"/>
<proteinExistence type="predicted"/>
<sequence length="330" mass="35421">MAPGMELQQFNVACEVTFGCGRHLAELGSSANHCGCASFRRTATSFIASFLTQYASPGGSHVKEGNECPLVRAERYIASIALSPPEQPNHLICSASKGPDSNSRHFSIVFTATMGSIAATTQTSSADHRHRSYDLKTAEEHIKLYDDWAAQYDADVMADATKYVGPQMTVRAVQAANGKLDGEILDAGCGTGLAGVALAQAGATVIDGIDLSPGMLKVARRTKVYRDLWPVDMLKPIQQKDNTYDIVTCVGTFTTGHVGATPALGELVRVLKKGGVLAATILDNLWIPEGFEAEVERLRSEQLVDVVSTDITDYRQGDGARSVMLVLRKL</sequence>
<dbReference type="EMBL" id="LFZO01000410">
    <property type="protein sequence ID" value="KXT08727.1"/>
    <property type="molecule type" value="Genomic_DNA"/>
</dbReference>
<reference evidence="2 3" key="1">
    <citation type="submission" date="2015-07" db="EMBL/GenBank/DDBJ databases">
        <title>Comparative genomics of the Sigatoka disease complex on banana suggests a link between parallel evolutionary changes in Pseudocercospora fijiensis and Pseudocercospora eumusae and increased virulence on the banana host.</title>
        <authorList>
            <person name="Chang T.-C."/>
            <person name="Salvucci A."/>
            <person name="Crous P.W."/>
            <person name="Stergiopoulos I."/>
        </authorList>
    </citation>
    <scope>NUCLEOTIDE SEQUENCE [LARGE SCALE GENOMIC DNA]</scope>
    <source>
        <strain evidence="2 3">CBS 116634</strain>
    </source>
</reference>
<dbReference type="Gene3D" id="3.40.50.150">
    <property type="entry name" value="Vaccinia Virus protein VP39"/>
    <property type="match status" value="1"/>
</dbReference>
<dbReference type="PANTHER" id="PTHR43591:SF110">
    <property type="entry name" value="RHODANESE DOMAIN-CONTAINING PROTEIN"/>
    <property type="match status" value="1"/>
</dbReference>
<evidence type="ECO:0000313" key="2">
    <source>
        <dbReference type="EMBL" id="KXT08727.1"/>
    </source>
</evidence>
<organism evidence="2 3">
    <name type="scientific">Pseudocercospora musae</name>
    <dbReference type="NCBI Taxonomy" id="113226"/>
    <lineage>
        <taxon>Eukaryota</taxon>
        <taxon>Fungi</taxon>
        <taxon>Dikarya</taxon>
        <taxon>Ascomycota</taxon>
        <taxon>Pezizomycotina</taxon>
        <taxon>Dothideomycetes</taxon>
        <taxon>Dothideomycetidae</taxon>
        <taxon>Mycosphaerellales</taxon>
        <taxon>Mycosphaerellaceae</taxon>
        <taxon>Pseudocercospora</taxon>
    </lineage>
</organism>
<accession>A0A139I1Y9</accession>
<dbReference type="SUPFAM" id="SSF53335">
    <property type="entry name" value="S-adenosyl-L-methionine-dependent methyltransferases"/>
    <property type="match status" value="1"/>
</dbReference>
<protein>
    <recommendedName>
        <fullName evidence="1">Methyltransferase domain-containing protein</fullName>
    </recommendedName>
</protein>
<dbReference type="Pfam" id="PF13649">
    <property type="entry name" value="Methyltransf_25"/>
    <property type="match status" value="1"/>
</dbReference>
<dbReference type="InterPro" id="IPR041698">
    <property type="entry name" value="Methyltransf_25"/>
</dbReference>
<gene>
    <name evidence="2" type="ORF">AC579_6205</name>
</gene>
<evidence type="ECO:0000259" key="1">
    <source>
        <dbReference type="Pfam" id="PF13649"/>
    </source>
</evidence>
<feature type="domain" description="Methyltransferase" evidence="1">
    <location>
        <begin position="184"/>
        <end position="275"/>
    </location>
</feature>
<comment type="caution">
    <text evidence="2">The sequence shown here is derived from an EMBL/GenBank/DDBJ whole genome shotgun (WGS) entry which is preliminary data.</text>
</comment>
<keyword evidence="3" id="KW-1185">Reference proteome</keyword>
<dbReference type="PANTHER" id="PTHR43591">
    <property type="entry name" value="METHYLTRANSFERASE"/>
    <property type="match status" value="1"/>
</dbReference>
<name>A0A139I1Y9_9PEZI</name>
<dbReference type="CDD" id="cd02440">
    <property type="entry name" value="AdoMet_MTases"/>
    <property type="match status" value="1"/>
</dbReference>
<dbReference type="Proteomes" id="UP000073492">
    <property type="component" value="Unassembled WGS sequence"/>
</dbReference>
<dbReference type="InterPro" id="IPR029063">
    <property type="entry name" value="SAM-dependent_MTases_sf"/>
</dbReference>
<dbReference type="AlphaFoldDB" id="A0A139I1Y9"/>